<dbReference type="Gene3D" id="3.90.550.10">
    <property type="entry name" value="Spore Coat Polysaccharide Biosynthesis Protein SpsA, Chain A"/>
    <property type="match status" value="1"/>
</dbReference>
<evidence type="ECO:0008006" key="2">
    <source>
        <dbReference type="Google" id="ProtNLM"/>
    </source>
</evidence>
<evidence type="ECO:0000313" key="1">
    <source>
        <dbReference type="EMBL" id="CAE0475714.1"/>
    </source>
</evidence>
<gene>
    <name evidence="1" type="ORF">CDEB00056_LOCUS20567</name>
</gene>
<dbReference type="EMBL" id="HBIO01026804">
    <property type="protein sequence ID" value="CAE0475714.1"/>
    <property type="molecule type" value="Transcribed_RNA"/>
</dbReference>
<protein>
    <recommendedName>
        <fullName evidence="2">Nucleotide-diphospho-sugar transferase domain-containing protein</fullName>
    </recommendedName>
</protein>
<reference evidence="1" key="1">
    <citation type="submission" date="2021-01" db="EMBL/GenBank/DDBJ databases">
        <authorList>
            <person name="Corre E."/>
            <person name="Pelletier E."/>
            <person name="Niang G."/>
            <person name="Scheremetjew M."/>
            <person name="Finn R."/>
            <person name="Kale V."/>
            <person name="Holt S."/>
            <person name="Cochrane G."/>
            <person name="Meng A."/>
            <person name="Brown T."/>
            <person name="Cohen L."/>
        </authorList>
    </citation>
    <scope>NUCLEOTIDE SEQUENCE</scope>
    <source>
        <strain evidence="1">MM31A-1</strain>
    </source>
</reference>
<dbReference type="AlphaFoldDB" id="A0A7S3VEZ1"/>
<organism evidence="1">
    <name type="scientific">Chaetoceros debilis</name>
    <dbReference type="NCBI Taxonomy" id="122233"/>
    <lineage>
        <taxon>Eukaryota</taxon>
        <taxon>Sar</taxon>
        <taxon>Stramenopiles</taxon>
        <taxon>Ochrophyta</taxon>
        <taxon>Bacillariophyta</taxon>
        <taxon>Coscinodiscophyceae</taxon>
        <taxon>Chaetocerotophycidae</taxon>
        <taxon>Chaetocerotales</taxon>
        <taxon>Chaetocerotaceae</taxon>
        <taxon>Chaetoceros</taxon>
    </lineage>
</organism>
<dbReference type="SUPFAM" id="SSF53448">
    <property type="entry name" value="Nucleotide-diphospho-sugar transferases"/>
    <property type="match status" value="1"/>
</dbReference>
<accession>A0A7S3VEZ1</accession>
<sequence>MYAIVHRNAEKCSASLQELGFEIVVVDPPVKQSEIRGEYLNKYIHKEWCCGADEFIKLEAYSLRDEEIVVHLDIDFAFYKPLDHLFDAILYDKDSKEGQDARAALELERPGETLPDKIGAFITRDWAQVAPGKFPPGYQAGFIVARRDPSVREDLIEIIKEGNYTDGWGRGYGWSGSGHSGYVGARAMQGLVAYYYDFVRQNNAVELNQCRHNHMGMDILYRRGGLNFTPRYVKPEVIGGCRSGLDYCEDCMTTDFDKIYSVHYTMCRKPWQCMAKGAKGGGAKGGTAIDLNIVNLDHCHDIVKEWHKLRSEVEEKLYKITGDDAIRDGQKGAYEKDLFMGHCSEDGNAGYLSIMSGKKEHLPRLNEMY</sequence>
<dbReference type="InterPro" id="IPR029044">
    <property type="entry name" value="Nucleotide-diphossugar_trans"/>
</dbReference>
<name>A0A7S3VEZ1_9STRA</name>
<proteinExistence type="predicted"/>